<sequence length="342" mass="37316">MGASINPEKEASKLQFLRRQFSGGPPAVVRRDADLNGKTAIVTGANGGIGVECSRQLLDLGLSKLILAVRDEAKGEAARKTLTTTKALEPTQTIEVWKLDQASYESITAFVQQAERLNPRVDIAILNAGVNRGSFARNPTTGHEEDLQTNYFSTVLLMLLLVSIFKKAKSTATPSEFSPGRIVVVSSDMAAWARFEEKNEKPMLEAFDNEAKWDKFDRYGTSKLLGQLFVAELAKRVPPSLAVINCANPGLCYGSALAKELGVFAAIFVRLFGRSSAIGARTLVHAATTQNESSHGQYVEDGKLRPMAPLVYSDEAAQITEELWKETMEELSFAGVREIIDS</sequence>
<evidence type="ECO:0000313" key="2">
    <source>
        <dbReference type="Proteomes" id="UP001497700"/>
    </source>
</evidence>
<reference evidence="1 2" key="1">
    <citation type="journal article" date="2022" name="New Phytol.">
        <title>Ecological generalism drives hyperdiversity of secondary metabolite gene clusters in xylarialean endophytes.</title>
        <authorList>
            <person name="Franco M.E.E."/>
            <person name="Wisecaver J.H."/>
            <person name="Arnold A.E."/>
            <person name="Ju Y.M."/>
            <person name="Slot J.C."/>
            <person name="Ahrendt S."/>
            <person name="Moore L.P."/>
            <person name="Eastman K.E."/>
            <person name="Scott K."/>
            <person name="Konkel Z."/>
            <person name="Mondo S.J."/>
            <person name="Kuo A."/>
            <person name="Hayes R.D."/>
            <person name="Haridas S."/>
            <person name="Andreopoulos B."/>
            <person name="Riley R."/>
            <person name="LaButti K."/>
            <person name="Pangilinan J."/>
            <person name="Lipzen A."/>
            <person name="Amirebrahimi M."/>
            <person name="Yan J."/>
            <person name="Adam C."/>
            <person name="Keymanesh K."/>
            <person name="Ng V."/>
            <person name="Louie K."/>
            <person name="Northen T."/>
            <person name="Drula E."/>
            <person name="Henrissat B."/>
            <person name="Hsieh H.M."/>
            <person name="Youens-Clark K."/>
            <person name="Lutzoni F."/>
            <person name="Miadlikowska J."/>
            <person name="Eastwood D.C."/>
            <person name="Hamelin R.C."/>
            <person name="Grigoriev I.V."/>
            <person name="U'Ren J.M."/>
        </authorList>
    </citation>
    <scope>NUCLEOTIDE SEQUENCE [LARGE SCALE GENOMIC DNA]</scope>
    <source>
        <strain evidence="1 2">CBS 119005</strain>
    </source>
</reference>
<organism evidence="1 2">
    <name type="scientific">Hypoxylon rubiginosum</name>
    <dbReference type="NCBI Taxonomy" id="110542"/>
    <lineage>
        <taxon>Eukaryota</taxon>
        <taxon>Fungi</taxon>
        <taxon>Dikarya</taxon>
        <taxon>Ascomycota</taxon>
        <taxon>Pezizomycotina</taxon>
        <taxon>Sordariomycetes</taxon>
        <taxon>Xylariomycetidae</taxon>
        <taxon>Xylariales</taxon>
        <taxon>Hypoxylaceae</taxon>
        <taxon>Hypoxylon</taxon>
    </lineage>
</organism>
<evidence type="ECO:0000313" key="1">
    <source>
        <dbReference type="EMBL" id="KAI4863376.1"/>
    </source>
</evidence>
<gene>
    <name evidence="1" type="ORF">F4820DRAFT_471562</name>
</gene>
<accession>A0ACB9YVA8</accession>
<dbReference type="EMBL" id="MU393505">
    <property type="protein sequence ID" value="KAI4863376.1"/>
    <property type="molecule type" value="Genomic_DNA"/>
</dbReference>
<dbReference type="Proteomes" id="UP001497700">
    <property type="component" value="Unassembled WGS sequence"/>
</dbReference>
<comment type="caution">
    <text evidence="1">The sequence shown here is derived from an EMBL/GenBank/DDBJ whole genome shotgun (WGS) entry which is preliminary data.</text>
</comment>
<protein>
    <submittedName>
        <fullName evidence="1">Short-chain dehydrogenase/reductase family protein</fullName>
    </submittedName>
</protein>
<name>A0ACB9YVA8_9PEZI</name>
<keyword evidence="2" id="KW-1185">Reference proteome</keyword>
<proteinExistence type="predicted"/>